<name>A0A838BKF8_9HYPH</name>
<keyword evidence="2" id="KW-1185">Reference proteome</keyword>
<dbReference type="Proteomes" id="UP000572984">
    <property type="component" value="Unassembled WGS sequence"/>
</dbReference>
<organism evidence="1 2">
    <name type="scientific">Microvirga mediterraneensis</name>
    <dbReference type="NCBI Taxonomy" id="2754695"/>
    <lineage>
        <taxon>Bacteria</taxon>
        <taxon>Pseudomonadati</taxon>
        <taxon>Pseudomonadota</taxon>
        <taxon>Alphaproteobacteria</taxon>
        <taxon>Hyphomicrobiales</taxon>
        <taxon>Methylobacteriaceae</taxon>
        <taxon>Microvirga</taxon>
    </lineage>
</organism>
<accession>A0A838BKF8</accession>
<reference evidence="1 2" key="1">
    <citation type="submission" date="2020-07" db="EMBL/GenBank/DDBJ databases">
        <title>Draft genome and description of Microvirga mediterraneensis Marseille-Q2068 sp. nov.</title>
        <authorList>
            <person name="Boxberger M."/>
        </authorList>
    </citation>
    <scope>NUCLEOTIDE SEQUENCE [LARGE SCALE GENOMIC DNA]</scope>
    <source>
        <strain evidence="1 2">Marseille-Q2068</strain>
    </source>
</reference>
<evidence type="ECO:0000313" key="1">
    <source>
        <dbReference type="EMBL" id="MBA1155232.1"/>
    </source>
</evidence>
<dbReference type="EMBL" id="JACDXJ010000001">
    <property type="protein sequence ID" value="MBA1155232.1"/>
    <property type="molecule type" value="Genomic_DNA"/>
</dbReference>
<proteinExistence type="predicted"/>
<comment type="caution">
    <text evidence="1">The sequence shown here is derived from an EMBL/GenBank/DDBJ whole genome shotgun (WGS) entry which is preliminary data.</text>
</comment>
<protein>
    <recommendedName>
        <fullName evidence="3">DUF2946 domain-containing protein</fullName>
    </recommendedName>
</protein>
<sequence length="127" mass="12860">MTRRAPRTHWTRAAIVAVMAYAFVLQALLLSVSGSFHTAVAANAQGIICLQDGSSAPDHGPTKAHQNLCCTLSCHGAGTAGPIPTTAVPGRVAPVAAAAGVRPAGSPHLRLTSNVLPLGSRAPPRLG</sequence>
<dbReference type="AlphaFoldDB" id="A0A838BKF8"/>
<evidence type="ECO:0008006" key="3">
    <source>
        <dbReference type="Google" id="ProtNLM"/>
    </source>
</evidence>
<gene>
    <name evidence="1" type="ORF">H0S73_03695</name>
</gene>
<evidence type="ECO:0000313" key="2">
    <source>
        <dbReference type="Proteomes" id="UP000572984"/>
    </source>
</evidence>
<dbReference type="RefSeq" id="WP_181050888.1">
    <property type="nucleotide sequence ID" value="NZ_JACDXJ010000001.1"/>
</dbReference>